<keyword evidence="1" id="KW-0472">Membrane</keyword>
<evidence type="ECO:0000313" key="3">
    <source>
        <dbReference type="Proteomes" id="UP000828251"/>
    </source>
</evidence>
<accession>A0A9D3VFM4</accession>
<keyword evidence="1" id="KW-1133">Transmembrane helix</keyword>
<comment type="caution">
    <text evidence="2">The sequence shown here is derived from an EMBL/GenBank/DDBJ whole genome shotgun (WGS) entry which is preliminary data.</text>
</comment>
<sequence length="73" mass="8079">MSGVMEIEIPSNLFVLVMAKISGSIVFTDGIDELRNSLCFSQSLTPAEHWMVMPMTGVLIANRFGVILNYLTK</sequence>
<dbReference type="AlphaFoldDB" id="A0A9D3VFM4"/>
<dbReference type="EMBL" id="JAIQCV010000007">
    <property type="protein sequence ID" value="KAH1082245.1"/>
    <property type="molecule type" value="Genomic_DNA"/>
</dbReference>
<organism evidence="2 3">
    <name type="scientific">Gossypium stocksii</name>
    <dbReference type="NCBI Taxonomy" id="47602"/>
    <lineage>
        <taxon>Eukaryota</taxon>
        <taxon>Viridiplantae</taxon>
        <taxon>Streptophyta</taxon>
        <taxon>Embryophyta</taxon>
        <taxon>Tracheophyta</taxon>
        <taxon>Spermatophyta</taxon>
        <taxon>Magnoliopsida</taxon>
        <taxon>eudicotyledons</taxon>
        <taxon>Gunneridae</taxon>
        <taxon>Pentapetalae</taxon>
        <taxon>rosids</taxon>
        <taxon>malvids</taxon>
        <taxon>Malvales</taxon>
        <taxon>Malvaceae</taxon>
        <taxon>Malvoideae</taxon>
        <taxon>Gossypium</taxon>
    </lineage>
</organism>
<name>A0A9D3VFM4_9ROSI</name>
<feature type="transmembrane region" description="Helical" evidence="1">
    <location>
        <begin position="12"/>
        <end position="31"/>
    </location>
</feature>
<protein>
    <submittedName>
        <fullName evidence="2">Uncharacterized protein</fullName>
    </submittedName>
</protein>
<evidence type="ECO:0000256" key="1">
    <source>
        <dbReference type="SAM" id="Phobius"/>
    </source>
</evidence>
<gene>
    <name evidence="2" type="ORF">J1N35_022006</name>
</gene>
<keyword evidence="3" id="KW-1185">Reference proteome</keyword>
<dbReference type="Proteomes" id="UP000828251">
    <property type="component" value="Unassembled WGS sequence"/>
</dbReference>
<keyword evidence="1" id="KW-0812">Transmembrane</keyword>
<evidence type="ECO:0000313" key="2">
    <source>
        <dbReference type="EMBL" id="KAH1082245.1"/>
    </source>
</evidence>
<proteinExistence type="predicted"/>
<feature type="transmembrane region" description="Helical" evidence="1">
    <location>
        <begin position="51"/>
        <end position="71"/>
    </location>
</feature>
<reference evidence="2 3" key="1">
    <citation type="journal article" date="2021" name="Plant Biotechnol. J.">
        <title>Multi-omics assisted identification of the key and species-specific regulatory components of drought-tolerant mechanisms in Gossypium stocksii.</title>
        <authorList>
            <person name="Yu D."/>
            <person name="Ke L."/>
            <person name="Zhang D."/>
            <person name="Wu Y."/>
            <person name="Sun Y."/>
            <person name="Mei J."/>
            <person name="Sun J."/>
            <person name="Sun Y."/>
        </authorList>
    </citation>
    <scope>NUCLEOTIDE SEQUENCE [LARGE SCALE GENOMIC DNA]</scope>
    <source>
        <strain evidence="3">cv. E1</strain>
        <tissue evidence="2">Leaf</tissue>
    </source>
</reference>